<feature type="non-terminal residue" evidence="1">
    <location>
        <position position="1"/>
    </location>
</feature>
<dbReference type="Proteomes" id="UP000018040">
    <property type="component" value="Unassembled WGS sequence"/>
</dbReference>
<reference evidence="1 2" key="2">
    <citation type="journal article" date="2013" name="Genome Biol. Evol.">
        <title>Genome sequencing of Giardia lamblia genotypes A2 and B isolates (DH and GS) and comparative analysis with the genomes of genotypes A1 and E (WB and Pig).</title>
        <authorList>
            <person name="Adam R.D."/>
            <person name="Dahlstrom E.W."/>
            <person name="Martens C.A."/>
            <person name="Bruno D.P."/>
            <person name="Barbian K.D."/>
            <person name="Ricklefs S.M."/>
            <person name="Hernandez M.M."/>
            <person name="Narla N.P."/>
            <person name="Patel R.B."/>
            <person name="Porcella S.F."/>
            <person name="Nash T.E."/>
        </authorList>
    </citation>
    <scope>NUCLEOTIDE SEQUENCE [LARGE SCALE GENOMIC DNA]</scope>
    <source>
        <strain evidence="1 2">GS</strain>
    </source>
</reference>
<gene>
    <name evidence="1" type="ORF">GSB_153086</name>
</gene>
<dbReference type="EMBL" id="AHHH01000110">
    <property type="protein sequence ID" value="ESU41787.1"/>
    <property type="molecule type" value="Genomic_DNA"/>
</dbReference>
<sequence>VCREARGGPCVMYREMGADEEYSVDSGRYGADDSIEGAERARTREARNYRTLIKSTSTPCDP</sequence>
<protein>
    <submittedName>
        <fullName evidence="1">Transcriptional regulator</fullName>
    </submittedName>
</protein>
<evidence type="ECO:0000313" key="2">
    <source>
        <dbReference type="Proteomes" id="UP000018040"/>
    </source>
</evidence>
<accession>V6TTW8</accession>
<proteinExistence type="predicted"/>
<organism evidence="1 2">
    <name type="scientific">Giardia intestinalis</name>
    <name type="common">Giardia lamblia</name>
    <dbReference type="NCBI Taxonomy" id="5741"/>
    <lineage>
        <taxon>Eukaryota</taxon>
        <taxon>Metamonada</taxon>
        <taxon>Diplomonadida</taxon>
        <taxon>Hexamitidae</taxon>
        <taxon>Giardiinae</taxon>
        <taxon>Giardia</taxon>
    </lineage>
</organism>
<evidence type="ECO:0000313" key="1">
    <source>
        <dbReference type="EMBL" id="ESU41787.1"/>
    </source>
</evidence>
<name>V6TTW8_GIAIN</name>
<dbReference type="AlphaFoldDB" id="V6TTW8"/>
<comment type="caution">
    <text evidence="1">The sequence shown here is derived from an EMBL/GenBank/DDBJ whole genome shotgun (WGS) entry which is preliminary data.</text>
</comment>
<reference evidence="2" key="1">
    <citation type="submission" date="2012-02" db="EMBL/GenBank/DDBJ databases">
        <title>Genome sequencing of Giardia lamblia Genotypes A2 and B isolates (DH and GS) and comparative analysis with the genomes of Genotypes A1 and E (WB and Pig).</title>
        <authorList>
            <person name="Adam R."/>
            <person name="Dahlstrom E."/>
            <person name="Martens C."/>
            <person name="Bruno D."/>
            <person name="Barbian K."/>
            <person name="Porcella S.F."/>
            <person name="Nash T."/>
        </authorList>
    </citation>
    <scope>NUCLEOTIDE SEQUENCE</scope>
    <source>
        <strain evidence="2">GS</strain>
    </source>
</reference>